<name>A0ACB7SLL1_HYAAI</name>
<organism evidence="1 2">
    <name type="scientific">Hyalomma asiaticum</name>
    <name type="common">Tick</name>
    <dbReference type="NCBI Taxonomy" id="266040"/>
    <lineage>
        <taxon>Eukaryota</taxon>
        <taxon>Metazoa</taxon>
        <taxon>Ecdysozoa</taxon>
        <taxon>Arthropoda</taxon>
        <taxon>Chelicerata</taxon>
        <taxon>Arachnida</taxon>
        <taxon>Acari</taxon>
        <taxon>Parasitiformes</taxon>
        <taxon>Ixodida</taxon>
        <taxon>Ixodoidea</taxon>
        <taxon>Ixodidae</taxon>
        <taxon>Hyalomminae</taxon>
        <taxon>Hyalomma</taxon>
    </lineage>
</organism>
<protein>
    <submittedName>
        <fullName evidence="1">Uncharacterized protein</fullName>
    </submittedName>
</protein>
<gene>
    <name evidence="1" type="ORF">HPB50_026797</name>
</gene>
<keyword evidence="2" id="KW-1185">Reference proteome</keyword>
<reference evidence="1" key="1">
    <citation type="submission" date="2020-05" db="EMBL/GenBank/DDBJ databases">
        <title>Large-scale comparative analyses of tick genomes elucidate their genetic diversity and vector capacities.</title>
        <authorList>
            <person name="Jia N."/>
            <person name="Wang J."/>
            <person name="Shi W."/>
            <person name="Du L."/>
            <person name="Sun Y."/>
            <person name="Zhan W."/>
            <person name="Jiang J."/>
            <person name="Wang Q."/>
            <person name="Zhang B."/>
            <person name="Ji P."/>
            <person name="Sakyi L.B."/>
            <person name="Cui X."/>
            <person name="Yuan T."/>
            <person name="Jiang B."/>
            <person name="Yang W."/>
            <person name="Lam T.T.-Y."/>
            <person name="Chang Q."/>
            <person name="Ding S."/>
            <person name="Wang X."/>
            <person name="Zhu J."/>
            <person name="Ruan X."/>
            <person name="Zhao L."/>
            <person name="Wei J."/>
            <person name="Que T."/>
            <person name="Du C."/>
            <person name="Cheng J."/>
            <person name="Dai P."/>
            <person name="Han X."/>
            <person name="Huang E."/>
            <person name="Gao Y."/>
            <person name="Liu J."/>
            <person name="Shao H."/>
            <person name="Ye R."/>
            <person name="Li L."/>
            <person name="Wei W."/>
            <person name="Wang X."/>
            <person name="Wang C."/>
            <person name="Yang T."/>
            <person name="Huo Q."/>
            <person name="Li W."/>
            <person name="Guo W."/>
            <person name="Chen H."/>
            <person name="Zhou L."/>
            <person name="Ni X."/>
            <person name="Tian J."/>
            <person name="Zhou Y."/>
            <person name="Sheng Y."/>
            <person name="Liu T."/>
            <person name="Pan Y."/>
            <person name="Xia L."/>
            <person name="Li J."/>
            <person name="Zhao F."/>
            <person name="Cao W."/>
        </authorList>
    </citation>
    <scope>NUCLEOTIDE SEQUENCE</scope>
    <source>
        <tissue evidence="1">Larvae</tissue>
    </source>
</reference>
<dbReference type="Proteomes" id="UP000821845">
    <property type="component" value="Chromosome 4"/>
</dbReference>
<sequence>MDTSTGAAPERPRERKIKAKKSFGSTSTGHGCLPWHLQANLTDLNAPLETPQKGQGDEHRSGLAINASDGTGPTKATSVGENCEAGSGQRSKPLAEDCGVAAGKLCLYHQQCPASRGCVNWRCSRANQEAEDECQGMLRLDEHR</sequence>
<evidence type="ECO:0000313" key="1">
    <source>
        <dbReference type="EMBL" id="KAH6934669.1"/>
    </source>
</evidence>
<proteinExistence type="predicted"/>
<comment type="caution">
    <text evidence="1">The sequence shown here is derived from an EMBL/GenBank/DDBJ whole genome shotgun (WGS) entry which is preliminary data.</text>
</comment>
<evidence type="ECO:0000313" key="2">
    <source>
        <dbReference type="Proteomes" id="UP000821845"/>
    </source>
</evidence>
<accession>A0ACB7SLL1</accession>
<dbReference type="EMBL" id="CM023484">
    <property type="protein sequence ID" value="KAH6934669.1"/>
    <property type="molecule type" value="Genomic_DNA"/>
</dbReference>